<dbReference type="InterPro" id="IPR011050">
    <property type="entry name" value="Pectin_lyase_fold/virulence"/>
</dbReference>
<dbReference type="PROSITE" id="PS51318">
    <property type="entry name" value="TAT"/>
    <property type="match status" value="1"/>
</dbReference>
<dbReference type="Gene3D" id="2.160.20.10">
    <property type="entry name" value="Single-stranded right-handed beta-helix, Pectin lyase-like"/>
    <property type="match status" value="1"/>
</dbReference>
<sequence length="490" mass="53234">MLKRRDFITSVAAIAGTGGILGLKAHATELQTGTRDTSQIANVIDFGATGDGKTNDTEAMRAAHATGRIVYYPAGEYRFTSLEMRTGGIIGEGKNTILTCTDSGEQHAITHTLEDPDSVLINERGALFRDFLLRYENEQKNGTGINLIPSKFSDGNPVENYTSYISNVTIRNFSTCIKTSLVSYMNIENCYFVNFRDFGIHSDMNNETFADNGDNGFINNYFFTSPKYSNAICVRYRAGGLRFIGNKVNGGLIGVDISPNQSSSVVLINSNSIENQTNTGIRFFVYPEDTAAREFGRIVIANNQLNLAATEGSAISINSQVNDFKLNDVNITGNTIYAARTSANLIDLRGVDRFNVVANQCYAHAAASSGVYVHANCSNGNVEANSIMGTALGEVINYSDTVTVNGIKAKVTERILLPTLLAGEVYEGQVNIQQAGFSDECIVLWNIDGQGLDLKAWVSSPGQVKYRIANSTANDFASTEVAQTFVIRRV</sequence>
<feature type="domain" description="Rhamnogalacturonase A/B/Epimerase-like pectate lyase" evidence="1">
    <location>
        <begin position="41"/>
        <end position="281"/>
    </location>
</feature>
<name>A0A5S3URV0_9GAMM</name>
<dbReference type="InterPro" id="IPR024535">
    <property type="entry name" value="RHGA/B-epi-like_pectate_lyase"/>
</dbReference>
<dbReference type="AlphaFoldDB" id="A0A5S3URV0"/>
<accession>A0A5S3URV0</accession>
<dbReference type="Pfam" id="PF12708">
    <property type="entry name" value="Pect-lyase_RHGA_epim"/>
    <property type="match status" value="1"/>
</dbReference>
<gene>
    <name evidence="2" type="ORF">CWC22_011980</name>
</gene>
<evidence type="ECO:0000313" key="3">
    <source>
        <dbReference type="Proteomes" id="UP000305729"/>
    </source>
</evidence>
<organism evidence="2 3">
    <name type="scientific">Pseudoalteromonas rubra</name>
    <dbReference type="NCBI Taxonomy" id="43658"/>
    <lineage>
        <taxon>Bacteria</taxon>
        <taxon>Pseudomonadati</taxon>
        <taxon>Pseudomonadota</taxon>
        <taxon>Gammaproteobacteria</taxon>
        <taxon>Alteromonadales</taxon>
        <taxon>Pseudoalteromonadaceae</taxon>
        <taxon>Pseudoalteromonas</taxon>
    </lineage>
</organism>
<dbReference type="InterPro" id="IPR012334">
    <property type="entry name" value="Pectin_lyas_fold"/>
</dbReference>
<dbReference type="EMBL" id="CP045429">
    <property type="protein sequence ID" value="QPB83671.1"/>
    <property type="molecule type" value="Genomic_DNA"/>
</dbReference>
<dbReference type="InterPro" id="IPR006626">
    <property type="entry name" value="PbH1"/>
</dbReference>
<dbReference type="SMART" id="SM00710">
    <property type="entry name" value="PbH1"/>
    <property type="match status" value="6"/>
</dbReference>
<proteinExistence type="predicted"/>
<dbReference type="Proteomes" id="UP000305729">
    <property type="component" value="Chromosome 1"/>
</dbReference>
<dbReference type="InterPro" id="IPR006311">
    <property type="entry name" value="TAT_signal"/>
</dbReference>
<dbReference type="SUPFAM" id="SSF51126">
    <property type="entry name" value="Pectin lyase-like"/>
    <property type="match status" value="1"/>
</dbReference>
<evidence type="ECO:0000313" key="2">
    <source>
        <dbReference type="EMBL" id="QPB83671.1"/>
    </source>
</evidence>
<reference evidence="2 3" key="1">
    <citation type="submission" date="2019-10" db="EMBL/GenBank/DDBJ databases">
        <title>Pseudoalteromonas rubra S4059.</title>
        <authorList>
            <person name="Paulsen S."/>
            <person name="Wang X."/>
        </authorList>
    </citation>
    <scope>NUCLEOTIDE SEQUENCE [LARGE SCALE GENOMIC DNA]</scope>
    <source>
        <strain evidence="2 3">S4059</strain>
    </source>
</reference>
<evidence type="ECO:0000259" key="1">
    <source>
        <dbReference type="Pfam" id="PF12708"/>
    </source>
</evidence>
<protein>
    <recommendedName>
        <fullName evidence="1">Rhamnogalacturonase A/B/Epimerase-like pectate lyase domain-containing protein</fullName>
    </recommendedName>
</protein>